<accession>A0AAN9NVM3</accession>
<organism evidence="1 2">
    <name type="scientific">Phaseolus coccineus</name>
    <name type="common">Scarlet runner bean</name>
    <name type="synonym">Phaseolus multiflorus</name>
    <dbReference type="NCBI Taxonomy" id="3886"/>
    <lineage>
        <taxon>Eukaryota</taxon>
        <taxon>Viridiplantae</taxon>
        <taxon>Streptophyta</taxon>
        <taxon>Embryophyta</taxon>
        <taxon>Tracheophyta</taxon>
        <taxon>Spermatophyta</taxon>
        <taxon>Magnoliopsida</taxon>
        <taxon>eudicotyledons</taxon>
        <taxon>Gunneridae</taxon>
        <taxon>Pentapetalae</taxon>
        <taxon>rosids</taxon>
        <taxon>fabids</taxon>
        <taxon>Fabales</taxon>
        <taxon>Fabaceae</taxon>
        <taxon>Papilionoideae</taxon>
        <taxon>50 kb inversion clade</taxon>
        <taxon>NPAAA clade</taxon>
        <taxon>indigoferoid/millettioid clade</taxon>
        <taxon>Phaseoleae</taxon>
        <taxon>Phaseolus</taxon>
    </lineage>
</organism>
<sequence length="134" mass="15472">MLPYWLRKPTLMEDDGNAHIRPFCSIPGCKLQSNTQVYQQPTSSHEGSDHQIKEPSEPMLLRFQSTHSRSISDQLSSMTCFKDDSLFQTQFSHQSSKPFSQEKMSQTQKHRCNMKCCLRRGKGRRKGKARVGSY</sequence>
<reference evidence="1 2" key="1">
    <citation type="submission" date="2024-01" db="EMBL/GenBank/DDBJ databases">
        <title>The genomes of 5 underutilized Papilionoideae crops provide insights into root nodulation and disease resistanc.</title>
        <authorList>
            <person name="Jiang F."/>
        </authorList>
    </citation>
    <scope>NUCLEOTIDE SEQUENCE [LARGE SCALE GENOMIC DNA]</scope>
    <source>
        <strain evidence="1">JINMINGXINNONG_FW02</strain>
        <tissue evidence="1">Leaves</tissue>
    </source>
</reference>
<gene>
    <name evidence="1" type="ORF">VNO80_03220</name>
</gene>
<dbReference type="Proteomes" id="UP001374584">
    <property type="component" value="Unassembled WGS sequence"/>
</dbReference>
<evidence type="ECO:0000313" key="1">
    <source>
        <dbReference type="EMBL" id="KAK7377788.1"/>
    </source>
</evidence>
<evidence type="ECO:0000313" key="2">
    <source>
        <dbReference type="Proteomes" id="UP001374584"/>
    </source>
</evidence>
<proteinExistence type="predicted"/>
<name>A0AAN9NVM3_PHACN</name>
<keyword evidence="2" id="KW-1185">Reference proteome</keyword>
<protein>
    <submittedName>
        <fullName evidence="1">Uncharacterized protein</fullName>
    </submittedName>
</protein>
<dbReference type="EMBL" id="JAYMYR010000002">
    <property type="protein sequence ID" value="KAK7377788.1"/>
    <property type="molecule type" value="Genomic_DNA"/>
</dbReference>
<comment type="caution">
    <text evidence="1">The sequence shown here is derived from an EMBL/GenBank/DDBJ whole genome shotgun (WGS) entry which is preliminary data.</text>
</comment>
<dbReference type="AlphaFoldDB" id="A0AAN9NVM3"/>